<sequence>MNSRNSHSVYTVFILLIFCLFAVCSLFLVLIGANVYRGIVGKMDSNNETRATLSYITNKVHCADSRDVSVETLDGQQTLVIRSAYNEREYKTYIYYCNGYLMEYFTSAENGFSVGSGDRITPVSSFKMEKNGNRLNLSVSGETSRGLALSLSLT</sequence>
<keyword evidence="3" id="KW-1185">Reference proteome</keyword>
<feature type="transmembrane region" description="Helical" evidence="1">
    <location>
        <begin position="12"/>
        <end position="36"/>
    </location>
</feature>
<dbReference type="EMBL" id="JAGFNZ010000003">
    <property type="protein sequence ID" value="MBW7572936.1"/>
    <property type="molecule type" value="Genomic_DNA"/>
</dbReference>
<name>A0ABS7DNQ3_9FIRM</name>
<dbReference type="Pfam" id="PF16152">
    <property type="entry name" value="DUF4860"/>
    <property type="match status" value="1"/>
</dbReference>
<comment type="caution">
    <text evidence="2">The sequence shown here is derived from an EMBL/GenBank/DDBJ whole genome shotgun (WGS) entry which is preliminary data.</text>
</comment>
<evidence type="ECO:0000313" key="2">
    <source>
        <dbReference type="EMBL" id="MBW7572936.1"/>
    </source>
</evidence>
<dbReference type="InterPro" id="IPR032340">
    <property type="entry name" value="DUF4860"/>
</dbReference>
<keyword evidence="1" id="KW-0812">Transmembrane</keyword>
<dbReference type="Proteomes" id="UP000719942">
    <property type="component" value="Unassembled WGS sequence"/>
</dbReference>
<protein>
    <submittedName>
        <fullName evidence="2">DUF4860 domain-containing protein</fullName>
    </submittedName>
</protein>
<evidence type="ECO:0000313" key="3">
    <source>
        <dbReference type="Proteomes" id="UP000719942"/>
    </source>
</evidence>
<keyword evidence="1" id="KW-0472">Membrane</keyword>
<accession>A0ABS7DNQ3</accession>
<dbReference type="RefSeq" id="WP_219965351.1">
    <property type="nucleotide sequence ID" value="NZ_JAGFNZ010000003.1"/>
</dbReference>
<reference evidence="2 3" key="1">
    <citation type="submission" date="2021-03" db="EMBL/GenBank/DDBJ databases">
        <title>Caproiciproducens sp. nov. isolated from feces of cow.</title>
        <authorList>
            <person name="Choi J.-Y."/>
        </authorList>
    </citation>
    <scope>NUCLEOTIDE SEQUENCE [LARGE SCALE GENOMIC DNA]</scope>
    <source>
        <strain evidence="2 3">AGMB10547</strain>
    </source>
</reference>
<evidence type="ECO:0000256" key="1">
    <source>
        <dbReference type="SAM" id="Phobius"/>
    </source>
</evidence>
<gene>
    <name evidence="2" type="ORF">J5W02_08925</name>
</gene>
<keyword evidence="1" id="KW-1133">Transmembrane helix</keyword>
<organism evidence="2 3">
    <name type="scientific">Caproiciproducens faecalis</name>
    <dbReference type="NCBI Taxonomy" id="2820301"/>
    <lineage>
        <taxon>Bacteria</taxon>
        <taxon>Bacillati</taxon>
        <taxon>Bacillota</taxon>
        <taxon>Clostridia</taxon>
        <taxon>Eubacteriales</taxon>
        <taxon>Acutalibacteraceae</taxon>
        <taxon>Caproiciproducens</taxon>
    </lineage>
</organism>
<proteinExistence type="predicted"/>